<dbReference type="Proteomes" id="UP000249304">
    <property type="component" value="Unassembled WGS sequence"/>
</dbReference>
<evidence type="ECO:0000313" key="2">
    <source>
        <dbReference type="Proteomes" id="UP000249304"/>
    </source>
</evidence>
<comment type="caution">
    <text evidence="1">The sequence shown here is derived from an EMBL/GenBank/DDBJ whole genome shotgun (WGS) entry which is preliminary data.</text>
</comment>
<dbReference type="RefSeq" id="WP_111178721.1">
    <property type="nucleotide sequence ID" value="NZ_POUD01000031.1"/>
</dbReference>
<reference evidence="1 2" key="1">
    <citation type="submission" date="2018-01" db="EMBL/GenBank/DDBJ databases">
        <title>Draft genome sequence of Nonomuraea sp. KC333.</title>
        <authorList>
            <person name="Sahin N."/>
            <person name="Saygin H."/>
            <person name="Ay H."/>
        </authorList>
    </citation>
    <scope>NUCLEOTIDE SEQUENCE [LARGE SCALE GENOMIC DNA]</scope>
    <source>
        <strain evidence="1 2">KC333</strain>
    </source>
</reference>
<dbReference type="OrthoDB" id="3359274at2"/>
<sequence length="203" mass="22077">MNGAGKLDGMAFGVREFELALMHRMRDLNPGRVEEALEAMGASRGELRAAHAHWTRTAHAPRAPKGAAAVRRALGPAPYRGSRTAGSLRCQVLRWPLPSWPGLEFEVLLGPGGQLWNQWFVRPSGAAALTFAELVPWTCVVADVGASFPGAVQLDGPAPQHWTVDFPHAGTTHRARFVYGLLQRLEPGPASPFPHVTDPQRDR</sequence>
<name>A0A2W2E6S3_9ACTN</name>
<dbReference type="EMBL" id="POUD01000031">
    <property type="protein sequence ID" value="PZG19996.1"/>
    <property type="molecule type" value="Genomic_DNA"/>
</dbReference>
<protein>
    <submittedName>
        <fullName evidence="1">Uncharacterized protein</fullName>
    </submittedName>
</protein>
<dbReference type="AlphaFoldDB" id="A0A2W2E6S3"/>
<organism evidence="1 2">
    <name type="scientific">Nonomuraea aridisoli</name>
    <dbReference type="NCBI Taxonomy" id="2070368"/>
    <lineage>
        <taxon>Bacteria</taxon>
        <taxon>Bacillati</taxon>
        <taxon>Actinomycetota</taxon>
        <taxon>Actinomycetes</taxon>
        <taxon>Streptosporangiales</taxon>
        <taxon>Streptosporangiaceae</taxon>
        <taxon>Nonomuraea</taxon>
    </lineage>
</organism>
<proteinExistence type="predicted"/>
<gene>
    <name evidence="1" type="ORF">C1J01_10645</name>
</gene>
<accession>A0A2W2E6S3</accession>
<evidence type="ECO:0000313" key="1">
    <source>
        <dbReference type="EMBL" id="PZG19996.1"/>
    </source>
</evidence>
<keyword evidence="2" id="KW-1185">Reference proteome</keyword>